<dbReference type="EMBL" id="JAIZPD010000002">
    <property type="protein sequence ID" value="KAH0967126.1"/>
    <property type="molecule type" value="Genomic_DNA"/>
</dbReference>
<gene>
    <name evidence="1" type="ORF">HRG_02535</name>
</gene>
<protein>
    <recommendedName>
        <fullName evidence="3">Heterokaryon incompatibility domain-containing protein</fullName>
    </recommendedName>
</protein>
<dbReference type="OrthoDB" id="5428863at2759"/>
<dbReference type="RefSeq" id="XP_044724639.1">
    <property type="nucleotide sequence ID" value="XM_044861006.1"/>
</dbReference>
<dbReference type="AlphaFoldDB" id="A0A9P8SLN1"/>
<organism evidence="1 2">
    <name type="scientific">Hirsutella rhossiliensis</name>
    <dbReference type="NCBI Taxonomy" id="111463"/>
    <lineage>
        <taxon>Eukaryota</taxon>
        <taxon>Fungi</taxon>
        <taxon>Dikarya</taxon>
        <taxon>Ascomycota</taxon>
        <taxon>Pezizomycotina</taxon>
        <taxon>Sordariomycetes</taxon>
        <taxon>Hypocreomycetidae</taxon>
        <taxon>Hypocreales</taxon>
        <taxon>Ophiocordycipitaceae</taxon>
        <taxon>Hirsutella</taxon>
    </lineage>
</organism>
<reference evidence="1" key="1">
    <citation type="submission" date="2021-09" db="EMBL/GenBank/DDBJ databases">
        <title>A high-quality genome of the endoparasitic fungus Hirsutella rhossiliensis with a comparison of Hirsutella genomes reveals transposable elements contributing to genome size variation.</title>
        <authorList>
            <person name="Lin R."/>
            <person name="Jiao Y."/>
            <person name="Sun X."/>
            <person name="Ling J."/>
            <person name="Xie B."/>
            <person name="Cheng X."/>
        </authorList>
    </citation>
    <scope>NUCLEOTIDE SEQUENCE</scope>
    <source>
        <strain evidence="1">HR02</strain>
    </source>
</reference>
<sequence>MDAQKISVGLPRFNENVKCRPQKAALVRNRRWNTRGWTYQELLLSRRLLFFTDSQVYFQCMSNLWNPGGPSEGGLQLGSLHLKRWPFRVASVQSKNSLRM</sequence>
<evidence type="ECO:0000313" key="1">
    <source>
        <dbReference type="EMBL" id="KAH0967126.1"/>
    </source>
</evidence>
<comment type="caution">
    <text evidence="1">The sequence shown here is derived from an EMBL/GenBank/DDBJ whole genome shotgun (WGS) entry which is preliminary data.</text>
</comment>
<evidence type="ECO:0008006" key="3">
    <source>
        <dbReference type="Google" id="ProtNLM"/>
    </source>
</evidence>
<evidence type="ECO:0000313" key="2">
    <source>
        <dbReference type="Proteomes" id="UP000824596"/>
    </source>
</evidence>
<keyword evidence="2" id="KW-1185">Reference proteome</keyword>
<name>A0A9P8SLN1_9HYPO</name>
<accession>A0A9P8SLN1</accession>
<dbReference type="Proteomes" id="UP000824596">
    <property type="component" value="Unassembled WGS sequence"/>
</dbReference>
<dbReference type="GeneID" id="68351664"/>
<proteinExistence type="predicted"/>